<accession>A0A140L7N1</accession>
<dbReference type="SUPFAM" id="SSF53187">
    <property type="entry name" value="Zn-dependent exopeptidases"/>
    <property type="match status" value="1"/>
</dbReference>
<name>A0A140L7N1_9FIRM</name>
<dbReference type="AlphaFoldDB" id="A0A140L7N1"/>
<gene>
    <name evidence="2" type="ORF">AN618_15870</name>
</gene>
<feature type="domain" description="Peptidase M28" evidence="1">
    <location>
        <begin position="242"/>
        <end position="443"/>
    </location>
</feature>
<protein>
    <recommendedName>
        <fullName evidence="1">Peptidase M28 domain-containing protein</fullName>
    </recommendedName>
</protein>
<dbReference type="RefSeq" id="WP_066353707.1">
    <property type="nucleotide sequence ID" value="NZ_LOED01000019.1"/>
</dbReference>
<evidence type="ECO:0000259" key="1">
    <source>
        <dbReference type="Pfam" id="PF04389"/>
    </source>
</evidence>
<sequence>MFFDIYRTIAQEASGERCFDILNGIVRFHRLQLGPGIEEAAMYCAGVLKDRSLEAEVKIYTPENGGGFFGYRPSPGWECREAKLWMWDESKKEYVKLSDFEESAFSVIQRSCPTPEMGIETELIEIEDPESEESFASKDLRGKMVLVRGKVGIASYFAVKYGAIGIVADDLNEYWPVRTRWDLPDARQYTAFPAYACEKLFGFVLTPRQGEMIRGMLARGPVKVKAKVESRFENPRVPVVTALIPGHVREEVLIVAHICHPKPSANDNASGAAAAMEAVAVLNELIKRGKLPTPRLGIRLLLVPEMGGTFAYLASEPEKARALAGINLDMVGENQMLCGSTMKVEYPPLAACSFVGTLLKEITAFCANDAGMTGEQKGFPGLRWGVFPYSGGSDHYILSDPSVGIPTPMINQWPDKFYHTDYDTPDKVDKTMLKRAAVIAATYVYFLATMGEKEALWILDMALCEAKKELVDCYQGVLRSAERNLCYDDTKARLKFLTEMKKAAFSSVTCFVDTPRLREAIGEAEKALDEISRVLCGRLSKAREVYGWAGCGDNKRRASDEYIKLVKEAQALVPRRVFPGPVELVQYLEQMDEETRKEYFELFKKNERKNTEYLFYYADGKSTLYEIARKIYWETGEESLEFLLKYAKILEKLDLIELLPTTGNNR</sequence>
<evidence type="ECO:0000313" key="3">
    <source>
        <dbReference type="Proteomes" id="UP000070427"/>
    </source>
</evidence>
<dbReference type="InParanoid" id="A0A140L7N1"/>
<dbReference type="Pfam" id="PF04389">
    <property type="entry name" value="Peptidase_M28"/>
    <property type="match status" value="1"/>
</dbReference>
<comment type="caution">
    <text evidence="2">The sequence shown here is derived from an EMBL/GenBank/DDBJ whole genome shotgun (WGS) entry which is preliminary data.</text>
</comment>
<proteinExistence type="predicted"/>
<reference evidence="2 3" key="1">
    <citation type="submission" date="2015-12" db="EMBL/GenBank/DDBJ databases">
        <title>Draft genome sequnece of Fervidicola ferrireducens strain Y170.</title>
        <authorList>
            <person name="Patel B.K."/>
        </authorList>
    </citation>
    <scope>NUCLEOTIDE SEQUENCE [LARGE SCALE GENOMIC DNA]</scope>
    <source>
        <strain evidence="2 3">Y170</strain>
    </source>
</reference>
<evidence type="ECO:0000313" key="2">
    <source>
        <dbReference type="EMBL" id="KXG76556.1"/>
    </source>
</evidence>
<dbReference type="Proteomes" id="UP000070427">
    <property type="component" value="Unassembled WGS sequence"/>
</dbReference>
<organism evidence="2 3">
    <name type="scientific">Fervidicola ferrireducens</name>
    <dbReference type="NCBI Taxonomy" id="520764"/>
    <lineage>
        <taxon>Bacteria</taxon>
        <taxon>Bacillati</taxon>
        <taxon>Bacillota</taxon>
        <taxon>Clostridia</taxon>
        <taxon>Thermosediminibacterales</taxon>
        <taxon>Thermosediminibacteraceae</taxon>
        <taxon>Fervidicola</taxon>
    </lineage>
</organism>
<dbReference type="Gene3D" id="3.40.630.10">
    <property type="entry name" value="Zn peptidases"/>
    <property type="match status" value="1"/>
</dbReference>
<dbReference type="OrthoDB" id="345880at2"/>
<dbReference type="EMBL" id="LOED01000019">
    <property type="protein sequence ID" value="KXG76556.1"/>
    <property type="molecule type" value="Genomic_DNA"/>
</dbReference>
<dbReference type="InterPro" id="IPR007484">
    <property type="entry name" value="Peptidase_M28"/>
</dbReference>
<dbReference type="STRING" id="520764.AN618_15870"/>
<keyword evidence="3" id="KW-1185">Reference proteome</keyword>